<comment type="cofactor">
    <cofactor evidence="2">
        <name>FMN</name>
        <dbReference type="ChEBI" id="CHEBI:58210"/>
    </cofactor>
</comment>
<dbReference type="EC" id="1.1.3.15" evidence="3"/>
<feature type="binding site" evidence="15">
    <location>
        <position position="287"/>
    </location>
    <ligand>
        <name>glyoxylate</name>
        <dbReference type="ChEBI" id="CHEBI:36655"/>
    </ligand>
</feature>
<comment type="catalytic activity">
    <reaction evidence="9">
        <text>(S)-lactate + O2 = pyruvate + H2O2</text>
        <dbReference type="Rhea" id="RHEA:55868"/>
        <dbReference type="ChEBI" id="CHEBI:15361"/>
        <dbReference type="ChEBI" id="CHEBI:15379"/>
        <dbReference type="ChEBI" id="CHEBI:16240"/>
        <dbReference type="ChEBI" id="CHEBI:16651"/>
    </reaction>
    <physiologicalReaction direction="left-to-right" evidence="9">
        <dbReference type="Rhea" id="RHEA:55869"/>
    </physiologicalReaction>
</comment>
<organism evidence="17 18">
    <name type="scientific">Halobacillus mangrovi</name>
    <dbReference type="NCBI Taxonomy" id="402384"/>
    <lineage>
        <taxon>Bacteria</taxon>
        <taxon>Bacillati</taxon>
        <taxon>Bacillota</taxon>
        <taxon>Bacilli</taxon>
        <taxon>Bacillales</taxon>
        <taxon>Bacillaceae</taxon>
        <taxon>Halobacillus</taxon>
    </lineage>
</organism>
<dbReference type="EMBL" id="CP020772">
    <property type="protein sequence ID" value="ARI75743.1"/>
    <property type="molecule type" value="Genomic_DNA"/>
</dbReference>
<evidence type="ECO:0000256" key="13">
    <source>
        <dbReference type="ARBA" id="ARBA00079803"/>
    </source>
</evidence>
<dbReference type="InterPro" id="IPR000262">
    <property type="entry name" value="FMN-dep_DH"/>
</dbReference>
<feature type="binding site" evidence="15">
    <location>
        <position position="290"/>
    </location>
    <ligand>
        <name>glyoxylate</name>
        <dbReference type="ChEBI" id="CHEBI:36655"/>
    </ligand>
</feature>
<dbReference type="InterPro" id="IPR037350">
    <property type="entry name" value="LMO_FMN"/>
</dbReference>
<evidence type="ECO:0000256" key="15">
    <source>
        <dbReference type="PIRSR" id="PIRSR000138-2"/>
    </source>
</evidence>
<dbReference type="PIRSF" id="PIRSF000138">
    <property type="entry name" value="Al-hdrx_acd_dh"/>
    <property type="match status" value="1"/>
</dbReference>
<keyword evidence="5 15" id="KW-0288">FMN</keyword>
<dbReference type="SUPFAM" id="SSF51395">
    <property type="entry name" value="FMN-linked oxidoreductases"/>
    <property type="match status" value="1"/>
</dbReference>
<evidence type="ECO:0000259" key="16">
    <source>
        <dbReference type="PROSITE" id="PS51349"/>
    </source>
</evidence>
<comment type="catalytic activity">
    <reaction evidence="1">
        <text>a (2S)-2-hydroxycarboxylate + O2 = a 2-oxocarboxylate + H2O2</text>
        <dbReference type="Rhea" id="RHEA:16789"/>
        <dbReference type="ChEBI" id="CHEBI:15379"/>
        <dbReference type="ChEBI" id="CHEBI:16240"/>
        <dbReference type="ChEBI" id="CHEBI:35179"/>
        <dbReference type="ChEBI" id="CHEBI:58123"/>
        <dbReference type="EC" id="1.1.3.15"/>
    </reaction>
</comment>
<evidence type="ECO:0000256" key="2">
    <source>
        <dbReference type="ARBA" id="ARBA00001917"/>
    </source>
</evidence>
<sequence length="391" mass="42886">MNRMSNFGNQVQFKVYQTMPNPDPDRLPVKYEEWEALAREKLEDGPFYYVAGGAGGEETMDANLRTFNEWKIVPRMLRDVENRDLSVELFGQTYVAPLMHAPIGVQSIIHPDGELASAKASADMGVPYITSSASTKSMEEIADVMGGAPRWFQLYWNKDPEVTASFLKRAEASGYSAIVVTLDTPMMAWREYDLKNVYLPFLIGEGVGNYLTDPAFRSQLPVSPEEDPTAAIMHWTHTFGNPGLTWSDLSFLRKHTSLPILLKGILHPEDAQLAMEHGVDGIVVSNHGGRQVDGAISALDALPLICDVVQDEIPVLMDSGIRRGSDVVKALALGARAVLVGRPCMYGLAVAGEQGVHEVLRNLLADADLTMALAGQKSIADLNRSVLMKID</sequence>
<feature type="binding site" evidence="15">
    <location>
        <position position="153"/>
    </location>
    <ligand>
        <name>FMN</name>
        <dbReference type="ChEBI" id="CHEBI:58210"/>
    </ligand>
</feature>
<evidence type="ECO:0000256" key="5">
    <source>
        <dbReference type="ARBA" id="ARBA00022643"/>
    </source>
</evidence>
<feature type="binding site" evidence="15">
    <location>
        <position position="181"/>
    </location>
    <ligand>
        <name>FMN</name>
        <dbReference type="ChEBI" id="CHEBI:58210"/>
    </ligand>
</feature>
<dbReference type="Proteomes" id="UP000192527">
    <property type="component" value="Chromosome"/>
</dbReference>
<keyword evidence="4 15" id="KW-0285">Flavoprotein</keyword>
<accession>A0A1W5ZR29</accession>
<feature type="active site" description="Proton acceptor" evidence="14">
    <location>
        <position position="287"/>
    </location>
</feature>
<protein>
    <recommendedName>
        <fullName evidence="8">L-lactate oxidase</fullName>
        <ecNumber evidence="3">1.1.3.15</ecNumber>
    </recommendedName>
    <alternativeName>
        <fullName evidence="13">(S)-2-hydroxy-acid oxidase</fullName>
    </alternativeName>
</protein>
<feature type="binding site" evidence="15">
    <location>
        <begin position="102"/>
        <end position="104"/>
    </location>
    <ligand>
        <name>FMN</name>
        <dbReference type="ChEBI" id="CHEBI:58210"/>
    </ligand>
</feature>
<name>A0A1W5ZR29_9BACI</name>
<dbReference type="GO" id="GO:0003973">
    <property type="term" value="F:(S)-2-hydroxy-acid oxidase activity"/>
    <property type="evidence" value="ECO:0007669"/>
    <property type="project" value="UniProtKB-EC"/>
</dbReference>
<dbReference type="InterPro" id="IPR008259">
    <property type="entry name" value="FMN_hydac_DH_AS"/>
</dbReference>
<dbReference type="PROSITE" id="PS00557">
    <property type="entry name" value="FMN_HYDROXY_ACID_DH_1"/>
    <property type="match status" value="1"/>
</dbReference>
<dbReference type="InterPro" id="IPR037396">
    <property type="entry name" value="FMN_HAD"/>
</dbReference>
<feature type="binding site" evidence="15">
    <location>
        <position position="155"/>
    </location>
    <ligand>
        <name>glyoxylate</name>
        <dbReference type="ChEBI" id="CHEBI:36655"/>
    </ligand>
</feature>
<feature type="binding site" evidence="15">
    <location>
        <begin position="318"/>
        <end position="322"/>
    </location>
    <ligand>
        <name>FMN</name>
        <dbReference type="ChEBI" id="CHEBI:58210"/>
    </ligand>
</feature>
<dbReference type="PANTHER" id="PTHR10578">
    <property type="entry name" value="S -2-HYDROXY-ACID OXIDASE-RELATED"/>
    <property type="match status" value="1"/>
</dbReference>
<evidence type="ECO:0000313" key="18">
    <source>
        <dbReference type="Proteomes" id="UP000192527"/>
    </source>
</evidence>
<reference evidence="17 18" key="1">
    <citation type="submission" date="2017-04" db="EMBL/GenBank/DDBJ databases">
        <title>The whole genome sequencing and assembly of Halobacillus mangrovi strain.</title>
        <authorList>
            <person name="Lee S.-J."/>
            <person name="Park M.-K."/>
            <person name="Kim J.-Y."/>
            <person name="Lee Y.-J."/>
            <person name="Yi H."/>
            <person name="Bahn Y.-S."/>
            <person name="Kim J.F."/>
            <person name="Lee D.-W."/>
        </authorList>
    </citation>
    <scope>NUCLEOTIDE SEQUENCE [LARGE SCALE GENOMIC DNA]</scope>
    <source>
        <strain evidence="17 18">KTB 131</strain>
    </source>
</reference>
<feature type="binding site" evidence="15">
    <location>
        <position position="49"/>
    </location>
    <ligand>
        <name>glyoxylate</name>
        <dbReference type="ChEBI" id="CHEBI:36655"/>
    </ligand>
</feature>
<dbReference type="Gene3D" id="3.20.20.70">
    <property type="entry name" value="Aldolase class I"/>
    <property type="match status" value="1"/>
</dbReference>
<feature type="binding site" evidence="15">
    <location>
        <begin position="341"/>
        <end position="342"/>
    </location>
    <ligand>
        <name>FMN</name>
        <dbReference type="ChEBI" id="CHEBI:58210"/>
    </ligand>
</feature>
<evidence type="ECO:0000256" key="10">
    <source>
        <dbReference type="ARBA" id="ARBA00050549"/>
    </source>
</evidence>
<gene>
    <name evidence="17" type="ORF">HM131_02380</name>
</gene>
<evidence type="ECO:0000256" key="3">
    <source>
        <dbReference type="ARBA" id="ARBA00013087"/>
    </source>
</evidence>
<dbReference type="InterPro" id="IPR012133">
    <property type="entry name" value="Alpha-hydoxy_acid_DH_FMN"/>
</dbReference>
<dbReference type="FunFam" id="3.20.20.70:FF:000029">
    <property type="entry name" value="L-lactate dehydrogenase"/>
    <property type="match status" value="1"/>
</dbReference>
<dbReference type="Pfam" id="PF01070">
    <property type="entry name" value="FMN_dh"/>
    <property type="match status" value="1"/>
</dbReference>
<comment type="catalytic activity">
    <reaction evidence="12">
        <text>2-hydroxyoctanoate + O2 = 2-oxooctanoate + H2O2</text>
        <dbReference type="Rhea" id="RHEA:67940"/>
        <dbReference type="ChEBI" id="CHEBI:15379"/>
        <dbReference type="ChEBI" id="CHEBI:16240"/>
        <dbReference type="ChEBI" id="CHEBI:133514"/>
        <dbReference type="ChEBI" id="CHEBI:176689"/>
    </reaction>
</comment>
<dbReference type="GO" id="GO:0010181">
    <property type="term" value="F:FMN binding"/>
    <property type="evidence" value="ECO:0007669"/>
    <property type="project" value="InterPro"/>
</dbReference>
<feature type="binding site" evidence="15">
    <location>
        <position position="285"/>
    </location>
    <ligand>
        <name>FMN</name>
        <dbReference type="ChEBI" id="CHEBI:58210"/>
    </ligand>
</feature>
<feature type="binding site" evidence="15">
    <location>
        <position position="190"/>
    </location>
    <ligand>
        <name>glyoxylate</name>
        <dbReference type="ChEBI" id="CHEBI:36655"/>
    </ligand>
</feature>
<feature type="binding site" evidence="15">
    <location>
        <position position="263"/>
    </location>
    <ligand>
        <name>glyoxylate</name>
        <dbReference type="ChEBI" id="CHEBI:36655"/>
    </ligand>
</feature>
<evidence type="ECO:0000256" key="4">
    <source>
        <dbReference type="ARBA" id="ARBA00022630"/>
    </source>
</evidence>
<comment type="similarity">
    <text evidence="7">Belongs to the FMN-dependent alpha-hydroxy acid dehydrogenase family.</text>
</comment>
<evidence type="ECO:0000256" key="11">
    <source>
        <dbReference type="ARBA" id="ARBA00050773"/>
    </source>
</evidence>
<dbReference type="PROSITE" id="PS51349">
    <property type="entry name" value="FMN_HYDROXY_ACID_DH_2"/>
    <property type="match status" value="1"/>
</dbReference>
<evidence type="ECO:0000256" key="14">
    <source>
        <dbReference type="PIRSR" id="PIRSR000138-1"/>
    </source>
</evidence>
<comment type="catalytic activity">
    <reaction evidence="10">
        <text>mandelate + O2 = phenylglyoxylate + H2O2</text>
        <dbReference type="Rhea" id="RHEA:68968"/>
        <dbReference type="ChEBI" id="CHEBI:15379"/>
        <dbReference type="ChEBI" id="CHEBI:16240"/>
        <dbReference type="ChEBI" id="CHEBI:25147"/>
        <dbReference type="ChEBI" id="CHEBI:36656"/>
    </reaction>
</comment>
<evidence type="ECO:0000313" key="17">
    <source>
        <dbReference type="EMBL" id="ARI75743.1"/>
    </source>
</evidence>
<evidence type="ECO:0000256" key="9">
    <source>
        <dbReference type="ARBA" id="ARBA00048754"/>
    </source>
</evidence>
<comment type="catalytic activity">
    <reaction evidence="11">
        <text>2-hydroxyoctadecanoate + O2 = 2-oxooctadecanoate + H2O2</text>
        <dbReference type="Rhea" id="RHEA:68964"/>
        <dbReference type="ChEBI" id="CHEBI:15379"/>
        <dbReference type="ChEBI" id="CHEBI:16240"/>
        <dbReference type="ChEBI" id="CHEBI:17162"/>
        <dbReference type="ChEBI" id="CHEBI:76724"/>
    </reaction>
</comment>
<keyword evidence="18" id="KW-1185">Reference proteome</keyword>
<dbReference type="CDD" id="cd03332">
    <property type="entry name" value="LMO_FMN"/>
    <property type="match status" value="1"/>
</dbReference>
<dbReference type="InterPro" id="IPR013785">
    <property type="entry name" value="Aldolase_TIM"/>
</dbReference>
<dbReference type="KEGG" id="hmn:HM131_02380"/>
<evidence type="ECO:0000256" key="1">
    <source>
        <dbReference type="ARBA" id="ARBA00000616"/>
    </source>
</evidence>
<evidence type="ECO:0000256" key="6">
    <source>
        <dbReference type="ARBA" id="ARBA00023002"/>
    </source>
</evidence>
<evidence type="ECO:0000256" key="8">
    <source>
        <dbReference type="ARBA" id="ARBA00029513"/>
    </source>
</evidence>
<dbReference type="STRING" id="402384.HM131_02380"/>
<keyword evidence="6" id="KW-0560">Oxidoreductase</keyword>
<evidence type="ECO:0000256" key="7">
    <source>
        <dbReference type="ARBA" id="ARBA00024042"/>
    </source>
</evidence>
<dbReference type="AlphaFoldDB" id="A0A1W5ZR29"/>
<feature type="domain" description="FMN hydroxy acid dehydrogenase" evidence="16">
    <location>
        <begin position="23"/>
        <end position="391"/>
    </location>
</feature>
<evidence type="ECO:0000256" key="12">
    <source>
        <dbReference type="ARBA" id="ARBA00052949"/>
    </source>
</evidence>
<proteinExistence type="inferred from homology"/>
<dbReference type="PANTHER" id="PTHR10578:SF143">
    <property type="entry name" value="FMN-DEPENDENT ALPHA-HYDROXY ACID DEHYDROGENASE PB1A11.03"/>
    <property type="match status" value="1"/>
</dbReference>
<feature type="binding site" evidence="15">
    <location>
        <position position="131"/>
    </location>
    <ligand>
        <name>FMN</name>
        <dbReference type="ChEBI" id="CHEBI:58210"/>
    </ligand>
</feature>